<evidence type="ECO:0000313" key="2">
    <source>
        <dbReference type="Proteomes" id="UP000000674"/>
    </source>
</evidence>
<keyword evidence="2" id="KW-1185">Reference proteome</keyword>
<dbReference type="Proteomes" id="UP000000674">
    <property type="component" value="Chromosome"/>
</dbReference>
<dbReference type="KEGG" id="mtp:Mthe_0582"/>
<accession>A0B6P9</accession>
<reference evidence="1 2" key="1">
    <citation type="submission" date="2006-10" db="EMBL/GenBank/DDBJ databases">
        <title>Complete sequence of Methanosaeta thermophila PT.</title>
        <authorList>
            <consortium name="US DOE Joint Genome Institute"/>
            <person name="Copeland A."/>
            <person name="Lucas S."/>
            <person name="Lapidus A."/>
            <person name="Barry K."/>
            <person name="Detter J.C."/>
            <person name="Glavina del Rio T."/>
            <person name="Hammon N."/>
            <person name="Israni S."/>
            <person name="Pitluck S."/>
            <person name="Chain P."/>
            <person name="Malfatti S."/>
            <person name="Shin M."/>
            <person name="Vergez L."/>
            <person name="Schmutz J."/>
            <person name="Larimer F."/>
            <person name="Land M."/>
            <person name="Hauser L."/>
            <person name="Kyrpides N."/>
            <person name="Kim E."/>
            <person name="Smith K.S."/>
            <person name="Ingram-Smith C."/>
            <person name="Richardson P."/>
        </authorList>
    </citation>
    <scope>NUCLEOTIDE SEQUENCE [LARGE SCALE GENOMIC DNA]</scope>
    <source>
        <strain evidence="2">DSM 6194 / JCM 14653 / NBRC 101360 / PT</strain>
    </source>
</reference>
<protein>
    <submittedName>
        <fullName evidence="1">Uncharacterized protein</fullName>
    </submittedName>
</protein>
<dbReference type="EMBL" id="CP000477">
    <property type="protein sequence ID" value="ABK14373.1"/>
    <property type="molecule type" value="Genomic_DNA"/>
</dbReference>
<dbReference type="AlphaFoldDB" id="A0B6P9"/>
<evidence type="ECO:0000313" key="1">
    <source>
        <dbReference type="EMBL" id="ABK14373.1"/>
    </source>
</evidence>
<dbReference type="RefSeq" id="WP_011695770.1">
    <property type="nucleotide sequence ID" value="NC_008553.1"/>
</dbReference>
<gene>
    <name evidence="1" type="ordered locus">Mthe_0582</name>
</gene>
<sequence>MQEGCVIPMLHYRGIALRENASSVLSIWIEGMREVDPAKVRELLSSNMSLEEIQAEINRGNITYRGVLRLAQDVYQLRGIALMRSENITTIDAELARIRFRDARVGDEADGGEVVGNISLTIDDDLQLGKGSMRINAGSARGSYSIILEMVPDEMRRGWHHLAPRG</sequence>
<name>A0B6P9_METTP</name>
<dbReference type="HOGENOM" id="CLU_1599043_0_0_2"/>
<organism evidence="1 2">
    <name type="scientific">Methanothrix thermoacetophila (strain DSM 6194 / JCM 14653 / NBRC 101360 / PT)</name>
    <name type="common">Methanosaeta thermophila</name>
    <dbReference type="NCBI Taxonomy" id="349307"/>
    <lineage>
        <taxon>Archaea</taxon>
        <taxon>Methanobacteriati</taxon>
        <taxon>Methanobacteriota</taxon>
        <taxon>Stenosarchaea group</taxon>
        <taxon>Methanomicrobia</taxon>
        <taxon>Methanotrichales</taxon>
        <taxon>Methanotrichaceae</taxon>
        <taxon>Methanothrix</taxon>
    </lineage>
</organism>
<proteinExistence type="predicted"/>
<dbReference type="GeneID" id="4462563"/>